<comment type="caution">
    <text evidence="2">The sequence shown here is derived from an EMBL/GenBank/DDBJ whole genome shotgun (WGS) entry which is preliminary data.</text>
</comment>
<dbReference type="Pfam" id="PF01547">
    <property type="entry name" value="SBP_bac_1"/>
    <property type="match status" value="1"/>
</dbReference>
<dbReference type="RefSeq" id="WP_262095343.1">
    <property type="nucleotide sequence ID" value="NZ_JAOEGN010000001.1"/>
</dbReference>
<protein>
    <submittedName>
        <fullName evidence="2">Extracellular solute-binding protein</fullName>
    </submittedName>
</protein>
<dbReference type="PANTHER" id="PTHR43649">
    <property type="entry name" value="ARABINOSE-BINDING PROTEIN-RELATED"/>
    <property type="match status" value="1"/>
</dbReference>
<keyword evidence="3" id="KW-1185">Reference proteome</keyword>
<evidence type="ECO:0000256" key="1">
    <source>
        <dbReference type="SAM" id="SignalP"/>
    </source>
</evidence>
<gene>
    <name evidence="2" type="ORF">N7603_00455</name>
</gene>
<dbReference type="EMBL" id="JAOEGN010000001">
    <property type="protein sequence ID" value="MCU0104131.1"/>
    <property type="molecule type" value="Genomic_DNA"/>
</dbReference>
<sequence>MKKMLGMLLMVLVTGILAACTDNTPSNEFTIATWAAGTELSEFNAIVKQVNEQAEGKYTIKTLSIPSDYYIKLSTQIAARRAPSFFWITQELIAKYADLGAIVDLTTYMANSESLNEEDYYEGVIQSAQFQDKTWGLPWIANPFIVYYNKTMFEALGVDMPTQTDDWTWAEFIETSRQIAGKTYRDKSVYATVIEGNPNIETFIWSGGGDILSSDGKTVLLDSEGTKAGIGNLVTLFRENLIPRYNNISYPRNVYFERQEVAMYMGGIQDDFERKITLMPEADRFELGYAQIPSDPSGKSNPFDWTASTVMSSSVKDKDLAYEALEALTLAFFTWKIAPPIKGTLDNISVIAPDKIPALPTIEHALANARSANYTEQWTELSDLYLWRGLYLPILQNPNVDYIDLIDKAAANMRAKIKD</sequence>
<dbReference type="SUPFAM" id="SSF53850">
    <property type="entry name" value="Periplasmic binding protein-like II"/>
    <property type="match status" value="1"/>
</dbReference>
<reference evidence="3" key="1">
    <citation type="submission" date="2023-07" db="EMBL/GenBank/DDBJ databases">
        <title>Novel Mycoplasma species identified in domestic and wild animals.</title>
        <authorList>
            <person name="Volokhov D.V."/>
            <person name="Furtak V.A."/>
            <person name="Zagorodnyaya T.A."/>
        </authorList>
    </citation>
    <scope>NUCLEOTIDE SEQUENCE [LARGE SCALE GENOMIC DNA]</scope>
    <source>
        <strain evidence="3">92-19</strain>
    </source>
</reference>
<name>A0ABT2PUL9_9MOLU</name>
<organism evidence="2 3">
    <name type="scientific">Paracholeplasma vituli</name>
    <dbReference type="NCBI Taxonomy" id="69473"/>
    <lineage>
        <taxon>Bacteria</taxon>
        <taxon>Bacillati</taxon>
        <taxon>Mycoplasmatota</taxon>
        <taxon>Mollicutes</taxon>
        <taxon>Acholeplasmatales</taxon>
        <taxon>Acholeplasmataceae</taxon>
        <taxon>Paracholeplasma</taxon>
    </lineage>
</organism>
<dbReference type="PANTHER" id="PTHR43649:SF12">
    <property type="entry name" value="DIACETYLCHITOBIOSE BINDING PROTEIN DASA"/>
    <property type="match status" value="1"/>
</dbReference>
<dbReference type="Gene3D" id="3.40.190.10">
    <property type="entry name" value="Periplasmic binding protein-like II"/>
    <property type="match status" value="1"/>
</dbReference>
<dbReference type="InterPro" id="IPR006059">
    <property type="entry name" value="SBP"/>
</dbReference>
<dbReference type="InterPro" id="IPR050490">
    <property type="entry name" value="Bact_solute-bd_prot1"/>
</dbReference>
<evidence type="ECO:0000313" key="2">
    <source>
        <dbReference type="EMBL" id="MCU0104131.1"/>
    </source>
</evidence>
<dbReference type="PROSITE" id="PS51257">
    <property type="entry name" value="PROKAR_LIPOPROTEIN"/>
    <property type="match status" value="1"/>
</dbReference>
<accession>A0ABT2PUL9</accession>
<evidence type="ECO:0000313" key="3">
    <source>
        <dbReference type="Proteomes" id="UP001209076"/>
    </source>
</evidence>
<keyword evidence="1" id="KW-0732">Signal</keyword>
<proteinExistence type="predicted"/>
<feature type="signal peptide" evidence="1">
    <location>
        <begin position="1"/>
        <end position="18"/>
    </location>
</feature>
<dbReference type="Proteomes" id="UP001209076">
    <property type="component" value="Unassembled WGS sequence"/>
</dbReference>
<feature type="chain" id="PRO_5046270805" evidence="1">
    <location>
        <begin position="19"/>
        <end position="419"/>
    </location>
</feature>